<dbReference type="Proteomes" id="UP000051859">
    <property type="component" value="Unassembled WGS sequence"/>
</dbReference>
<name>A0A0R2L334_9LACO</name>
<evidence type="ECO:0000313" key="1">
    <source>
        <dbReference type="EMBL" id="KRN93900.1"/>
    </source>
</evidence>
<protein>
    <submittedName>
        <fullName evidence="1">Uncharacterized protein</fullName>
    </submittedName>
</protein>
<gene>
    <name evidence="1" type="ORF">IV81_GL001758</name>
</gene>
<comment type="caution">
    <text evidence="1">The sequence shown here is derived from an EMBL/GenBank/DDBJ whole genome shotgun (WGS) entry which is preliminary data.</text>
</comment>
<dbReference type="STRING" id="331679.IV81_GL001758"/>
<evidence type="ECO:0000313" key="2">
    <source>
        <dbReference type="Proteomes" id="UP000051859"/>
    </source>
</evidence>
<accession>A0A0R2L334</accession>
<dbReference type="AlphaFoldDB" id="A0A0R2L334"/>
<sequence length="110" mass="12310">MFDPTKKRKVSEEVKTMFPTEVINGLWDTLRQMKKDQIVVTPVIAFVFSDDSTDDEIYVMGLQNSGSVAKEYSIKYSGKKDFLGNGTIVVVQDKPKNISMKISDANKALA</sequence>
<proteinExistence type="predicted"/>
<dbReference type="EMBL" id="JQBX01000009">
    <property type="protein sequence ID" value="KRN93900.1"/>
    <property type="molecule type" value="Genomic_DNA"/>
</dbReference>
<keyword evidence="2" id="KW-1185">Reference proteome</keyword>
<dbReference type="PATRIC" id="fig|331679.3.peg.1794"/>
<dbReference type="RefSeq" id="WP_057802763.1">
    <property type="nucleotide sequence ID" value="NZ_JQBX01000009.1"/>
</dbReference>
<organism evidence="1 2">
    <name type="scientific">Pediococcus stilesii</name>
    <dbReference type="NCBI Taxonomy" id="331679"/>
    <lineage>
        <taxon>Bacteria</taxon>
        <taxon>Bacillati</taxon>
        <taxon>Bacillota</taxon>
        <taxon>Bacilli</taxon>
        <taxon>Lactobacillales</taxon>
        <taxon>Lactobacillaceae</taxon>
        <taxon>Pediococcus</taxon>
    </lineage>
</organism>
<reference evidence="1 2" key="1">
    <citation type="journal article" date="2015" name="Genome Announc.">
        <title>Expanding the biotechnology potential of lactobacilli through comparative genomics of 213 strains and associated genera.</title>
        <authorList>
            <person name="Sun Z."/>
            <person name="Harris H.M."/>
            <person name="McCann A."/>
            <person name="Guo C."/>
            <person name="Argimon S."/>
            <person name="Zhang W."/>
            <person name="Yang X."/>
            <person name="Jeffery I.B."/>
            <person name="Cooney J.C."/>
            <person name="Kagawa T.F."/>
            <person name="Liu W."/>
            <person name="Song Y."/>
            <person name="Salvetti E."/>
            <person name="Wrobel A."/>
            <person name="Rasinkangas P."/>
            <person name="Parkhill J."/>
            <person name="Rea M.C."/>
            <person name="O'Sullivan O."/>
            <person name="Ritari J."/>
            <person name="Douillard F.P."/>
            <person name="Paul Ross R."/>
            <person name="Yang R."/>
            <person name="Briner A.E."/>
            <person name="Felis G.E."/>
            <person name="de Vos W.M."/>
            <person name="Barrangou R."/>
            <person name="Klaenhammer T.R."/>
            <person name="Caufield P.W."/>
            <person name="Cui Y."/>
            <person name="Zhang H."/>
            <person name="O'Toole P.W."/>
        </authorList>
    </citation>
    <scope>NUCLEOTIDE SEQUENCE [LARGE SCALE GENOMIC DNA]</scope>
    <source>
        <strain evidence="1 2">DSM 18001</strain>
    </source>
</reference>
<dbReference type="Gene3D" id="3.10.450.150">
    <property type="entry name" value="enterococcus faecalis protein"/>
    <property type="match status" value="1"/>
</dbReference>